<dbReference type="InterPro" id="IPR000834">
    <property type="entry name" value="Peptidase_M14"/>
</dbReference>
<dbReference type="GO" id="GO:0006508">
    <property type="term" value="P:proteolysis"/>
    <property type="evidence" value="ECO:0007669"/>
    <property type="project" value="InterPro"/>
</dbReference>
<gene>
    <name evidence="5" type="ORF">PLANPX_6124</name>
</gene>
<dbReference type="GO" id="GO:0004181">
    <property type="term" value="F:metallocarboxypeptidase activity"/>
    <property type="evidence" value="ECO:0007669"/>
    <property type="project" value="InterPro"/>
</dbReference>
<evidence type="ECO:0000313" key="5">
    <source>
        <dbReference type="EMBL" id="BBO36512.1"/>
    </source>
</evidence>
<dbReference type="EMBL" id="AP021861">
    <property type="protein sequence ID" value="BBO36512.1"/>
    <property type="molecule type" value="Genomic_DNA"/>
</dbReference>
<comment type="similarity">
    <text evidence="2">Belongs to the peptidase M14 family.</text>
</comment>
<feature type="domain" description="Peptidase M14" evidence="4">
    <location>
        <begin position="173"/>
        <end position="458"/>
    </location>
</feature>
<accession>A0A5K7XK28</accession>
<comment type="cofactor">
    <cofactor evidence="1">
        <name>Zn(2+)</name>
        <dbReference type="ChEBI" id="CHEBI:29105"/>
    </cofactor>
</comment>
<dbReference type="SUPFAM" id="SSF53187">
    <property type="entry name" value="Zn-dependent exopeptidases"/>
    <property type="match status" value="1"/>
</dbReference>
<dbReference type="Gene3D" id="1.10.1330.10">
    <property type="entry name" value="Dockerin domain"/>
    <property type="match status" value="1"/>
</dbReference>
<dbReference type="GO" id="GO:0008270">
    <property type="term" value="F:zinc ion binding"/>
    <property type="evidence" value="ECO:0007669"/>
    <property type="project" value="InterPro"/>
</dbReference>
<dbReference type="PANTHER" id="PTHR12756">
    <property type="entry name" value="CYTOSOLIC CARBOXYPEPTIDASE"/>
    <property type="match status" value="1"/>
</dbReference>
<dbReference type="KEGG" id="lpav:PLANPX_6124"/>
<dbReference type="InterPro" id="IPR036439">
    <property type="entry name" value="Dockerin_dom_sf"/>
</dbReference>
<evidence type="ECO:0000313" key="6">
    <source>
        <dbReference type="Proteomes" id="UP000326837"/>
    </source>
</evidence>
<evidence type="ECO:0000256" key="3">
    <source>
        <dbReference type="SAM" id="SignalP"/>
    </source>
</evidence>
<dbReference type="Gene3D" id="2.60.40.3120">
    <property type="match status" value="1"/>
</dbReference>
<dbReference type="RefSeq" id="WP_152101670.1">
    <property type="nucleotide sequence ID" value="NZ_AP021861.1"/>
</dbReference>
<keyword evidence="6" id="KW-1185">Reference proteome</keyword>
<reference evidence="6" key="1">
    <citation type="submission" date="2019-10" db="EMBL/GenBank/DDBJ databases">
        <title>Lacipirellula parvula gen. nov., sp. nov., representing a lineage of planctomycetes widespread in freshwater anoxic habitats, and description of the family Lacipirellulaceae.</title>
        <authorList>
            <person name="Dedysh S.N."/>
            <person name="Kulichevskaya I.S."/>
            <person name="Beletsky A.V."/>
            <person name="Rakitin A.L."/>
            <person name="Mardanov A.V."/>
            <person name="Ivanova A.A."/>
            <person name="Saltykova V.X."/>
            <person name="Rijpstra W.I.C."/>
            <person name="Sinninghe Damste J.S."/>
            <person name="Ravin N.V."/>
        </authorList>
    </citation>
    <scope>NUCLEOTIDE SEQUENCE [LARGE SCALE GENOMIC DNA]</scope>
    <source>
        <strain evidence="6">PX69</strain>
    </source>
</reference>
<dbReference type="PANTHER" id="PTHR12756:SF11">
    <property type="entry name" value="CYTOSOLIC CARBOXYPEPTIDASE 1"/>
    <property type="match status" value="1"/>
</dbReference>
<organism evidence="5 6">
    <name type="scientific">Lacipirellula parvula</name>
    <dbReference type="NCBI Taxonomy" id="2650471"/>
    <lineage>
        <taxon>Bacteria</taxon>
        <taxon>Pseudomonadati</taxon>
        <taxon>Planctomycetota</taxon>
        <taxon>Planctomycetia</taxon>
        <taxon>Pirellulales</taxon>
        <taxon>Lacipirellulaceae</taxon>
        <taxon>Lacipirellula</taxon>
    </lineage>
</organism>
<dbReference type="Pfam" id="PF00246">
    <property type="entry name" value="Peptidase_M14"/>
    <property type="match status" value="1"/>
</dbReference>
<sequence>MLRFRLGLRCAACALISSLLSTSTTVAQITIDANFDSGSLKSYSVTRAAINLVGRDSYAFGQHPLGGDHWRWMYFKATGVLNTNPTFSVAGEFGGDNTDYPPTLANHELADHEMVYSYDGVNWEFFPHANNTLQNIGDGNSANDLFTFNLGSNFTQNEVYVAYAIPYTYARSTAHTQKVIASPWATPTASGNANGVIGQSPAGVDDIGRSIPALDLYAYRITNPATDSATPKHRVMIATGQHASETLGIYTYEGLVDWLISDDPRAAALRDKTEILGYPTLNASGRYAGLNRSMLQWQNTDSNGYWYPNAVSSSDYVSPQRTEQMINGEAMRADKAATPGAVTDLFLDFHSSVPDYNIAGPNGEGGGGRDDWGYITNNAASLNNPWWLALKELQPNLLEETSGTTAASKTLTGFALGFLNAQMSVTLENQFGISRPISFYQDYGKNVGLAMYEAWIRVDNPLAADFDEDGDVDAGDLAAWKLGFGTLSDAQHYQGDANNDGVVDGADLLVWQRQFGGTSPPIAIPEPTGVLQLFTGLMFMSLLWYQSHRRLLLKHELQLAPT</sequence>
<dbReference type="PROSITE" id="PS52035">
    <property type="entry name" value="PEPTIDASE_M14"/>
    <property type="match status" value="1"/>
</dbReference>
<dbReference type="SUPFAM" id="SSF63446">
    <property type="entry name" value="Type I dockerin domain"/>
    <property type="match status" value="1"/>
</dbReference>
<dbReference type="InterPro" id="IPR050821">
    <property type="entry name" value="Cytosolic_carboxypeptidase"/>
</dbReference>
<name>A0A5K7XK28_9BACT</name>
<proteinExistence type="inferred from homology"/>
<feature type="signal peptide" evidence="3">
    <location>
        <begin position="1"/>
        <end position="27"/>
    </location>
</feature>
<dbReference type="Gene3D" id="3.40.630.10">
    <property type="entry name" value="Zn peptidases"/>
    <property type="match status" value="1"/>
</dbReference>
<dbReference type="AlphaFoldDB" id="A0A5K7XK28"/>
<dbReference type="Proteomes" id="UP000326837">
    <property type="component" value="Chromosome"/>
</dbReference>
<feature type="chain" id="PRO_5024915602" description="Peptidase M14 domain-containing protein" evidence="3">
    <location>
        <begin position="28"/>
        <end position="562"/>
    </location>
</feature>
<evidence type="ECO:0000256" key="1">
    <source>
        <dbReference type="ARBA" id="ARBA00001947"/>
    </source>
</evidence>
<keyword evidence="3" id="KW-0732">Signal</keyword>
<feature type="active site" description="Proton donor/acceptor" evidence="2">
    <location>
        <position position="428"/>
    </location>
</feature>
<dbReference type="PROSITE" id="PS00018">
    <property type="entry name" value="EF_HAND_1"/>
    <property type="match status" value="1"/>
</dbReference>
<evidence type="ECO:0000256" key="2">
    <source>
        <dbReference type="PROSITE-ProRule" id="PRU01379"/>
    </source>
</evidence>
<dbReference type="InterPro" id="IPR018247">
    <property type="entry name" value="EF_Hand_1_Ca_BS"/>
</dbReference>
<protein>
    <recommendedName>
        <fullName evidence="4">Peptidase M14 domain-containing protein</fullName>
    </recommendedName>
</protein>
<dbReference type="GO" id="GO:0000272">
    <property type="term" value="P:polysaccharide catabolic process"/>
    <property type="evidence" value="ECO:0007669"/>
    <property type="project" value="InterPro"/>
</dbReference>
<evidence type="ECO:0000259" key="4">
    <source>
        <dbReference type="PROSITE" id="PS52035"/>
    </source>
</evidence>